<evidence type="ECO:0000256" key="8">
    <source>
        <dbReference type="ARBA" id="ARBA00022989"/>
    </source>
</evidence>
<feature type="transmembrane region" description="Helical" evidence="14">
    <location>
        <begin position="52"/>
        <end position="73"/>
    </location>
</feature>
<keyword evidence="8 14" id="KW-1133">Transmembrane helix</keyword>
<dbReference type="Pfam" id="PF01066">
    <property type="entry name" value="CDP-OH_P_transf"/>
    <property type="match status" value="1"/>
</dbReference>
<dbReference type="EMBL" id="CAESGF010000001">
    <property type="protein sequence ID" value="CAB4362314.1"/>
    <property type="molecule type" value="Genomic_DNA"/>
</dbReference>
<keyword evidence="12" id="KW-0464">Manganese</keyword>
<keyword evidence="5" id="KW-0997">Cell inner membrane</keyword>
<proteinExistence type="predicted"/>
<accession>A0A6J6QSQ8</accession>
<dbReference type="EMBL" id="CAEZYF010000004">
    <property type="protein sequence ID" value="CAB4714790.1"/>
    <property type="molecule type" value="Genomic_DNA"/>
</dbReference>
<keyword evidence="10 14" id="KW-0472">Membrane</keyword>
<gene>
    <name evidence="16" type="ORF">UFOPK2656_00905</name>
    <name evidence="17" type="ORF">UFOPK3099_02145</name>
    <name evidence="18" type="ORF">UFOPK3267_01720</name>
    <name evidence="19" type="ORF">UFOPK3651_00488</name>
    <name evidence="20" type="ORF">UFOPK3931_00670</name>
    <name evidence="15" type="ORF">UFOPK4189_00087</name>
</gene>
<feature type="transmembrane region" description="Helical" evidence="14">
    <location>
        <begin position="164"/>
        <end position="183"/>
    </location>
</feature>
<keyword evidence="11" id="KW-0594">Phospholipid biosynthesis</keyword>
<feature type="transmembrane region" description="Helical" evidence="14">
    <location>
        <begin position="24"/>
        <end position="45"/>
    </location>
</feature>
<comment type="subcellular location">
    <subcellularLocation>
        <location evidence="2">Cell inner membrane</location>
        <topology evidence="2">Multi-pass membrane protein</topology>
    </subcellularLocation>
</comment>
<dbReference type="GO" id="GO:0005886">
    <property type="term" value="C:plasma membrane"/>
    <property type="evidence" value="ECO:0007669"/>
    <property type="project" value="UniProtKB-SubCell"/>
</dbReference>
<keyword evidence="7 14" id="KW-0812">Transmembrane</keyword>
<evidence type="ECO:0000256" key="14">
    <source>
        <dbReference type="SAM" id="Phobius"/>
    </source>
</evidence>
<organism evidence="16">
    <name type="scientific">freshwater metagenome</name>
    <dbReference type="NCBI Taxonomy" id="449393"/>
    <lineage>
        <taxon>unclassified sequences</taxon>
        <taxon>metagenomes</taxon>
        <taxon>ecological metagenomes</taxon>
    </lineage>
</organism>
<dbReference type="EMBL" id="CAFAAV010000195">
    <property type="protein sequence ID" value="CAB4831584.1"/>
    <property type="molecule type" value="Genomic_DNA"/>
</dbReference>
<dbReference type="AlphaFoldDB" id="A0A6J6QSQ8"/>
<evidence type="ECO:0000313" key="15">
    <source>
        <dbReference type="EMBL" id="CAB4362314.1"/>
    </source>
</evidence>
<evidence type="ECO:0000256" key="7">
    <source>
        <dbReference type="ARBA" id="ARBA00022692"/>
    </source>
</evidence>
<evidence type="ECO:0000256" key="2">
    <source>
        <dbReference type="ARBA" id="ARBA00004429"/>
    </source>
</evidence>
<evidence type="ECO:0000313" key="18">
    <source>
        <dbReference type="EMBL" id="CAB4851786.1"/>
    </source>
</evidence>
<protein>
    <submittedName>
        <fullName evidence="16">Unannotated protein</fullName>
    </submittedName>
</protein>
<feature type="transmembrane region" description="Helical" evidence="14">
    <location>
        <begin position="220"/>
        <end position="241"/>
    </location>
</feature>
<feature type="transmembrane region" description="Helical" evidence="14">
    <location>
        <begin position="85"/>
        <end position="104"/>
    </location>
</feature>
<sequence>MSTPTPQPAPAPAKTLNHPVLKGYLVHCFTALGAVCGMFGLIAVADGEAKQAIIWLAVAMVLDGIDGPAARAWAVAKNVPRIDGYTLDLIIDFVTCIVIPVLFMHRFGMLPRGWSLVIGAFVLFMSALWMSRTDQMTDDHFFNGFPCEWNMIVPTLYLLDSKPWVTGIICVALALTQLTNWKFLHPMQVKRFRPITVTVTIAWLAIMLAMTADLPSHNEVARYFIVACPAYIVGVGVWRTIGGGSDAHQRLETVEHSTLL</sequence>
<dbReference type="EMBL" id="CAFBIY010000096">
    <property type="protein sequence ID" value="CAB4851786.1"/>
    <property type="molecule type" value="Genomic_DNA"/>
</dbReference>
<dbReference type="Gene3D" id="1.20.120.1760">
    <property type="match status" value="1"/>
</dbReference>
<evidence type="ECO:0000313" key="20">
    <source>
        <dbReference type="EMBL" id="CAB4978794.1"/>
    </source>
</evidence>
<dbReference type="InterPro" id="IPR000462">
    <property type="entry name" value="CDP-OH_P_trans"/>
</dbReference>
<keyword evidence="6" id="KW-0808">Transferase</keyword>
<evidence type="ECO:0000256" key="6">
    <source>
        <dbReference type="ARBA" id="ARBA00022679"/>
    </source>
</evidence>
<evidence type="ECO:0000256" key="12">
    <source>
        <dbReference type="ARBA" id="ARBA00023211"/>
    </source>
</evidence>
<keyword evidence="4" id="KW-0444">Lipid biosynthesis</keyword>
<evidence type="ECO:0000256" key="3">
    <source>
        <dbReference type="ARBA" id="ARBA00022475"/>
    </source>
</evidence>
<comment type="cofactor">
    <cofactor evidence="1">
        <name>Mn(2+)</name>
        <dbReference type="ChEBI" id="CHEBI:29035"/>
    </cofactor>
</comment>
<dbReference type="EMBL" id="CAFBOL010000011">
    <property type="protein sequence ID" value="CAB4978794.1"/>
    <property type="molecule type" value="Genomic_DNA"/>
</dbReference>
<evidence type="ECO:0000313" key="16">
    <source>
        <dbReference type="EMBL" id="CAB4714790.1"/>
    </source>
</evidence>
<dbReference type="GO" id="GO:0008654">
    <property type="term" value="P:phospholipid biosynthetic process"/>
    <property type="evidence" value="ECO:0007669"/>
    <property type="project" value="UniProtKB-KW"/>
</dbReference>
<keyword evidence="9" id="KW-0443">Lipid metabolism</keyword>
<dbReference type="GO" id="GO:0016740">
    <property type="term" value="F:transferase activity"/>
    <property type="evidence" value="ECO:0007669"/>
    <property type="project" value="UniProtKB-KW"/>
</dbReference>
<evidence type="ECO:0000313" key="19">
    <source>
        <dbReference type="EMBL" id="CAB4915278.1"/>
    </source>
</evidence>
<keyword evidence="3" id="KW-1003">Cell membrane</keyword>
<evidence type="ECO:0000256" key="4">
    <source>
        <dbReference type="ARBA" id="ARBA00022516"/>
    </source>
</evidence>
<keyword evidence="13" id="KW-1208">Phospholipid metabolism</keyword>
<evidence type="ECO:0000256" key="1">
    <source>
        <dbReference type="ARBA" id="ARBA00001936"/>
    </source>
</evidence>
<dbReference type="EMBL" id="CAFBMT010000002">
    <property type="protein sequence ID" value="CAB4915278.1"/>
    <property type="molecule type" value="Genomic_DNA"/>
</dbReference>
<name>A0A6J6QSQ8_9ZZZZ</name>
<evidence type="ECO:0000256" key="10">
    <source>
        <dbReference type="ARBA" id="ARBA00023136"/>
    </source>
</evidence>
<evidence type="ECO:0000256" key="13">
    <source>
        <dbReference type="ARBA" id="ARBA00023264"/>
    </source>
</evidence>
<evidence type="ECO:0000256" key="11">
    <source>
        <dbReference type="ARBA" id="ARBA00023209"/>
    </source>
</evidence>
<feature type="transmembrane region" description="Helical" evidence="14">
    <location>
        <begin position="113"/>
        <end position="131"/>
    </location>
</feature>
<dbReference type="InterPro" id="IPR043130">
    <property type="entry name" value="CDP-OH_PTrfase_TM_dom"/>
</dbReference>
<feature type="transmembrane region" description="Helical" evidence="14">
    <location>
        <begin position="195"/>
        <end position="214"/>
    </location>
</feature>
<dbReference type="PIRSF" id="PIRSF000851">
    <property type="entry name" value="PcS"/>
    <property type="match status" value="1"/>
</dbReference>
<reference evidence="16" key="1">
    <citation type="submission" date="2020-05" db="EMBL/GenBank/DDBJ databases">
        <authorList>
            <person name="Chiriac C."/>
            <person name="Salcher M."/>
            <person name="Ghai R."/>
            <person name="Kavagutti S V."/>
        </authorList>
    </citation>
    <scope>NUCLEOTIDE SEQUENCE</scope>
</reference>
<dbReference type="InterPro" id="IPR026027">
    <property type="entry name" value="PcS"/>
</dbReference>
<evidence type="ECO:0000256" key="5">
    <source>
        <dbReference type="ARBA" id="ARBA00022519"/>
    </source>
</evidence>
<evidence type="ECO:0000256" key="9">
    <source>
        <dbReference type="ARBA" id="ARBA00023098"/>
    </source>
</evidence>
<evidence type="ECO:0000313" key="17">
    <source>
        <dbReference type="EMBL" id="CAB4831584.1"/>
    </source>
</evidence>